<comment type="caution">
    <text evidence="3">The sequence shown here is derived from an EMBL/GenBank/DDBJ whole genome shotgun (WGS) entry which is preliminary data.</text>
</comment>
<evidence type="ECO:0000313" key="5">
    <source>
        <dbReference type="Proteomes" id="UP000215155"/>
    </source>
</evidence>
<evidence type="ECO:0000313" key="4">
    <source>
        <dbReference type="EMBL" id="OXL44757.1"/>
    </source>
</evidence>
<proteinExistence type="predicted"/>
<reference evidence="6" key="2">
    <citation type="submission" date="2019-09" db="EMBL/GenBank/DDBJ databases">
        <title>Distinct polysaccharide growth profiles of human intestinal Prevotella copri isolates.</title>
        <authorList>
            <person name="Fehlner-Peach H."/>
            <person name="Magnabosco C."/>
            <person name="Raghavan V."/>
            <person name="Scher J.U."/>
            <person name="Tett A."/>
            <person name="Cox L.M."/>
            <person name="Gottsegen C."/>
            <person name="Watters A."/>
            <person name="Wiltshire- Gordon J.D."/>
            <person name="Segata N."/>
            <person name="Bonneau R."/>
            <person name="Littman D.R."/>
        </authorList>
    </citation>
    <scope>NUCLEOTIDE SEQUENCE [LARGE SCALE GENOMIC DNA]</scope>
    <source>
        <strain evidence="6">iA624</strain>
    </source>
</reference>
<dbReference type="InterPro" id="IPR004919">
    <property type="entry name" value="GmrSD_N"/>
</dbReference>
<evidence type="ECO:0000313" key="6">
    <source>
        <dbReference type="Proteomes" id="UP000405805"/>
    </source>
</evidence>
<name>A0AA91A3J0_9BACT</name>
<dbReference type="Pfam" id="PF25202">
    <property type="entry name" value="DUF7834"/>
    <property type="match status" value="1"/>
</dbReference>
<reference evidence="3" key="3">
    <citation type="submission" date="2022-12" db="EMBL/GenBank/DDBJ databases">
        <title>Distinct polysaccharide growth profiles of human intestinal Prevotella copri isolates.</title>
        <authorList>
            <person name="Fehlner-Peach H."/>
            <person name="Magnabosco C."/>
            <person name="Raghavan V."/>
            <person name="Scher J.U."/>
            <person name="Tett A."/>
            <person name="Cox L.M."/>
            <person name="Gottsegen C."/>
            <person name="Watters A."/>
            <person name="Wiltshire- Gordon J.D."/>
            <person name="Segata N."/>
            <person name="Bonneau R."/>
            <person name="Littman D.R."/>
        </authorList>
    </citation>
    <scope>NUCLEOTIDE SEQUENCE</scope>
    <source>
        <strain evidence="3">IA624</strain>
    </source>
</reference>
<evidence type="ECO:0000259" key="1">
    <source>
        <dbReference type="Pfam" id="PF03235"/>
    </source>
</evidence>
<gene>
    <name evidence="4" type="ORF">CFT61_04635</name>
    <name evidence="3" type="ORF">F7D57_12455</name>
</gene>
<sequence>MGDTIENTIIINRAKDDNSQIHIVEQQSVEQQSQKDKLTLSITTVGDLLLRQTISNGGEPINGVNLSIPIYQRPYKWTARNAIQLLDDIIEAMNENKESYRVGTLILHRASSQGSYDIVDGLQRIITFSLLLKALGKNDIAFLQQELYDNEYNARNISNNYRALERRVSKPDLEASQQQKEDFYVKERECRRLEEFVENRCELIVVVTSDVSEAFQFFDSQNARGKALYPHDLLKAYHLREMIGIEENEVERIVKGWEQISQSGLADFFGNYLYRIKEWVNGNRAEVLDERNIHMFKGITRSARTPYAQFYKSAYCYADMVNSSAMPFVSGTRNINAFQLDAPIIAGKPFFEYTKHYYAILKDIQDNSKYEGFYINDNIIVKTLDRYFKKGVGNGIARLLFDTSVLLYVDRFCPESYPTKEDMELFEQFVVYAFVWAYSLRAQYTNLGWLSAQNFIMGANENLKNSFNMYKLIARQDTPTTLLSVLADKLIPLSNSDLKDGKKNGRTNAENLDGRDGDGVYLNYLYFFKVNRFYK</sequence>
<dbReference type="Proteomes" id="UP000405805">
    <property type="component" value="Unassembled WGS sequence"/>
</dbReference>
<dbReference type="EMBL" id="NMPZ01000005">
    <property type="protein sequence ID" value="OXL44757.1"/>
    <property type="molecule type" value="Genomic_DNA"/>
</dbReference>
<dbReference type="Pfam" id="PF03235">
    <property type="entry name" value="GmrSD_N"/>
    <property type="match status" value="1"/>
</dbReference>
<accession>A0AA91A3J0</accession>
<evidence type="ECO:0000259" key="2">
    <source>
        <dbReference type="Pfam" id="PF25202"/>
    </source>
</evidence>
<evidence type="ECO:0000313" key="3">
    <source>
        <dbReference type="EMBL" id="MQO10505.1"/>
    </source>
</evidence>
<dbReference type="PANTHER" id="PTHR35149">
    <property type="entry name" value="SLL5132 PROTEIN"/>
    <property type="match status" value="1"/>
</dbReference>
<protein>
    <submittedName>
        <fullName evidence="3">DUF262 domain-containing protein</fullName>
    </submittedName>
</protein>
<dbReference type="PANTHER" id="PTHR35149:SF2">
    <property type="entry name" value="DUF262 DOMAIN-CONTAINING PROTEIN"/>
    <property type="match status" value="1"/>
</dbReference>
<dbReference type="Proteomes" id="UP000215155">
    <property type="component" value="Unassembled WGS sequence"/>
</dbReference>
<dbReference type="EMBL" id="VZBP01000157">
    <property type="protein sequence ID" value="MQO10505.1"/>
    <property type="molecule type" value="Genomic_DNA"/>
</dbReference>
<organism evidence="3 6">
    <name type="scientific">Segatella copri</name>
    <dbReference type="NCBI Taxonomy" id="165179"/>
    <lineage>
        <taxon>Bacteria</taxon>
        <taxon>Pseudomonadati</taxon>
        <taxon>Bacteroidota</taxon>
        <taxon>Bacteroidia</taxon>
        <taxon>Bacteroidales</taxon>
        <taxon>Prevotellaceae</taxon>
        <taxon>Segatella</taxon>
    </lineage>
</organism>
<dbReference type="AlphaFoldDB" id="A0AA91A3J0"/>
<dbReference type="InterPro" id="IPR057156">
    <property type="entry name" value="DUF7834"/>
</dbReference>
<feature type="domain" description="DUF7834" evidence="2">
    <location>
        <begin position="250"/>
        <end position="493"/>
    </location>
</feature>
<feature type="domain" description="GmrSD restriction endonucleases N-terminal" evidence="1">
    <location>
        <begin position="63"/>
        <end position="238"/>
    </location>
</feature>
<reference evidence="4 5" key="1">
    <citation type="submission" date="2017-07" db="EMBL/GenBank/DDBJ databases">
        <title>Draft genome sequence of Prevotella copri isolated from the gut of healthy adult Indian.</title>
        <authorList>
            <person name="Das B."/>
            <person name="Bag S."/>
            <person name="Ghosh T.S."/>
        </authorList>
    </citation>
    <scope>NUCLEOTIDE SEQUENCE [LARGE SCALE GENOMIC DNA]</scope>
    <source>
        <strain evidence="4 5">Indica</strain>
    </source>
</reference>